<dbReference type="Gene3D" id="3.40.50.300">
    <property type="entry name" value="P-loop containing nucleotide triphosphate hydrolases"/>
    <property type="match status" value="1"/>
</dbReference>
<reference evidence="8 9" key="1">
    <citation type="submission" date="2018-06" db="EMBL/GenBank/DDBJ databases">
        <authorList>
            <consortium name="Pathogen Informatics"/>
            <person name="Doyle S."/>
        </authorList>
    </citation>
    <scope>NUCLEOTIDE SEQUENCE [LARGE SCALE GENOMIC DNA]</scope>
    <source>
        <strain evidence="8 9">NCTC8179</strain>
    </source>
</reference>
<dbReference type="GO" id="GO:0004141">
    <property type="term" value="F:dethiobiotin synthase activity"/>
    <property type="evidence" value="ECO:0007669"/>
    <property type="project" value="UniProtKB-EC"/>
</dbReference>
<dbReference type="EMBL" id="UGEB01000001">
    <property type="protein sequence ID" value="STK88370.1"/>
    <property type="molecule type" value="Genomic_DNA"/>
</dbReference>
<name>A0A377A2J6_ECOLX</name>
<evidence type="ECO:0000256" key="1">
    <source>
        <dbReference type="ARBA" id="ARBA00022490"/>
    </source>
</evidence>
<dbReference type="Proteomes" id="UP000255543">
    <property type="component" value="Unassembled WGS sequence"/>
</dbReference>
<dbReference type="InterPro" id="IPR004472">
    <property type="entry name" value="DTB_synth_BioD"/>
</dbReference>
<dbReference type="CDD" id="cd03109">
    <property type="entry name" value="DTBS"/>
    <property type="match status" value="1"/>
</dbReference>
<keyword evidence="6" id="KW-0067">ATP-binding</keyword>
<evidence type="ECO:0000313" key="8">
    <source>
        <dbReference type="EMBL" id="STK88370.1"/>
    </source>
</evidence>
<evidence type="ECO:0000256" key="7">
    <source>
        <dbReference type="ARBA" id="ARBA00022842"/>
    </source>
</evidence>
<keyword evidence="4" id="KW-0547">Nucleotide-binding</keyword>
<gene>
    <name evidence="8" type="primary">ynfK_1</name>
    <name evidence="8" type="ORF">NCTC8179_03655</name>
</gene>
<dbReference type="GO" id="GO:0000287">
    <property type="term" value="F:magnesium ion binding"/>
    <property type="evidence" value="ECO:0007669"/>
    <property type="project" value="InterPro"/>
</dbReference>
<dbReference type="SUPFAM" id="SSF52540">
    <property type="entry name" value="P-loop containing nucleoside triphosphate hydrolases"/>
    <property type="match status" value="1"/>
</dbReference>
<accession>A0A377A2J6</accession>
<keyword evidence="5" id="KW-0093">Biotin biosynthesis</keyword>
<dbReference type="GO" id="GO:0009102">
    <property type="term" value="P:biotin biosynthetic process"/>
    <property type="evidence" value="ECO:0007669"/>
    <property type="project" value="UniProtKB-UniPathway"/>
</dbReference>
<dbReference type="PANTHER" id="PTHR43210:SF4">
    <property type="entry name" value="ATP-DEPENDENT DETHIOBIOTIN SYNTHETASE BIOD 2"/>
    <property type="match status" value="1"/>
</dbReference>
<dbReference type="Pfam" id="PF13500">
    <property type="entry name" value="AAA_26"/>
    <property type="match status" value="1"/>
</dbReference>
<evidence type="ECO:0000256" key="5">
    <source>
        <dbReference type="ARBA" id="ARBA00022756"/>
    </source>
</evidence>
<dbReference type="InterPro" id="IPR027417">
    <property type="entry name" value="P-loop_NTPase"/>
</dbReference>
<keyword evidence="7" id="KW-0460">Magnesium</keyword>
<dbReference type="GO" id="GO:0042803">
    <property type="term" value="F:protein homodimerization activity"/>
    <property type="evidence" value="ECO:0007669"/>
    <property type="project" value="UniProtKB-ARBA"/>
</dbReference>
<evidence type="ECO:0000256" key="4">
    <source>
        <dbReference type="ARBA" id="ARBA00022741"/>
    </source>
</evidence>
<proteinExistence type="predicted"/>
<evidence type="ECO:0000256" key="6">
    <source>
        <dbReference type="ARBA" id="ARBA00022840"/>
    </source>
</evidence>
<dbReference type="FunFam" id="3.40.50.300:FF:000292">
    <property type="entry name" value="ATP-dependent dethiobiotin synthetase BioD"/>
    <property type="match status" value="1"/>
</dbReference>
<dbReference type="AlphaFoldDB" id="A0A377A2J6"/>
<dbReference type="EC" id="6.3.3.3" evidence="8"/>
<evidence type="ECO:0000256" key="2">
    <source>
        <dbReference type="ARBA" id="ARBA00022598"/>
    </source>
</evidence>
<dbReference type="PANTHER" id="PTHR43210">
    <property type="entry name" value="DETHIOBIOTIN SYNTHETASE"/>
    <property type="match status" value="1"/>
</dbReference>
<dbReference type="GO" id="GO:0005524">
    <property type="term" value="F:ATP binding"/>
    <property type="evidence" value="ECO:0007669"/>
    <property type="project" value="UniProtKB-KW"/>
</dbReference>
<organism evidence="8 9">
    <name type="scientific">Escherichia coli</name>
    <dbReference type="NCBI Taxonomy" id="562"/>
    <lineage>
        <taxon>Bacteria</taxon>
        <taxon>Pseudomonadati</taxon>
        <taxon>Pseudomonadota</taxon>
        <taxon>Gammaproteobacteria</taxon>
        <taxon>Enterobacterales</taxon>
        <taxon>Enterobacteriaceae</taxon>
        <taxon>Escherichia</taxon>
    </lineage>
</organism>
<sequence length="174" mass="18994">MLQSVSTIELPYEAVNPIALSEEESSVAHSCPINYTLISNGLANLTEKVDHVVVEGTGGWRSLMNDLRPLSEWVVQEQLPVLMVVGIQEGCINHALLTAQAIANDGLPLIGWVANRINPGLAHYAEIIDVLGKKLPAPLIGELPYLPRAEQRELGQYIRLAMLRSVLAVDRVTV</sequence>
<keyword evidence="3" id="KW-0479">Metal-binding</keyword>
<protein>
    <submittedName>
        <fullName evidence="8">Dithiobiotin synthetase</fullName>
        <ecNumber evidence="8">6.3.3.3</ecNumber>
    </submittedName>
</protein>
<evidence type="ECO:0000313" key="9">
    <source>
        <dbReference type="Proteomes" id="UP000255543"/>
    </source>
</evidence>
<keyword evidence="2 8" id="KW-0436">Ligase</keyword>
<evidence type="ECO:0000256" key="3">
    <source>
        <dbReference type="ARBA" id="ARBA00022723"/>
    </source>
</evidence>
<dbReference type="GO" id="GO:0005829">
    <property type="term" value="C:cytosol"/>
    <property type="evidence" value="ECO:0007669"/>
    <property type="project" value="TreeGrafter"/>
</dbReference>
<keyword evidence="1" id="KW-0963">Cytoplasm</keyword>
<dbReference type="UniPathway" id="UPA00078"/>